<proteinExistence type="inferred from homology"/>
<dbReference type="AlphaFoldDB" id="A0A6I3R9H1"/>
<evidence type="ECO:0000313" key="7">
    <source>
        <dbReference type="Proteomes" id="UP000431913"/>
    </source>
</evidence>
<feature type="domain" description="ParB-like N-terminal" evidence="4">
    <location>
        <begin position="55"/>
        <end position="145"/>
    </location>
</feature>
<reference evidence="5 7" key="2">
    <citation type="submission" date="2019-08" db="EMBL/GenBank/DDBJ databases">
        <title>In-depth cultivation of the pig gut microbiome towards novel bacterial diversity and tailored functional studies.</title>
        <authorList>
            <person name="Wylensek D."/>
            <person name="Hitch T.C.A."/>
            <person name="Clavel T."/>
        </authorList>
    </citation>
    <scope>NUCLEOTIDE SEQUENCE [LARGE SCALE GENOMIC DNA]</scope>
    <source>
        <strain evidence="5 7">WCA3-601-WT-6J</strain>
    </source>
</reference>
<dbReference type="InterPro" id="IPR036086">
    <property type="entry name" value="ParB/Sulfiredoxin_sf"/>
</dbReference>
<dbReference type="Pfam" id="PF17762">
    <property type="entry name" value="HTH_ParB"/>
    <property type="match status" value="1"/>
</dbReference>
<dbReference type="EMBL" id="WMZU01000028">
    <property type="protein sequence ID" value="MTS28480.1"/>
    <property type="molecule type" value="Genomic_DNA"/>
</dbReference>
<dbReference type="InterPro" id="IPR003115">
    <property type="entry name" value="ParB_N"/>
</dbReference>
<dbReference type="GO" id="GO:0045881">
    <property type="term" value="P:positive regulation of sporulation resulting in formation of a cellular spore"/>
    <property type="evidence" value="ECO:0007669"/>
    <property type="project" value="TreeGrafter"/>
</dbReference>
<sequence>MEITGNISVSVLQFVLLQDVGADTLFSFPFSAYFPRAKEEPDLAKEKPAEQTKVWLLPIEKITPSPFQARTVFDEGEIKKLAVSILQNGLLQPISVRPTVDGRYQLIAGERRLRACKLTGMETIPAIIYHFEDEKTAALSLLENLQREQLGPFEQARALRDLLNLWNCTQEAGARRLGIAQPTLANKLRLLTLTQEQQDICTEANLTERHARAVLRLPTSELRTKALRTAAERGYNVQQTEALVERVLSHKSKPKRSVMVRDVRIFVNTIDRAVKMMTGSGIPATAEKREQADYIEYVVRIPTHRPVN</sequence>
<evidence type="ECO:0000256" key="2">
    <source>
        <dbReference type="ARBA" id="ARBA00006295"/>
    </source>
</evidence>
<dbReference type="InterPro" id="IPR050336">
    <property type="entry name" value="Chromosome_partition/occlusion"/>
</dbReference>
<accession>A0A6I3R9H1</accession>
<dbReference type="Proteomes" id="UP000431913">
    <property type="component" value="Unassembled WGS sequence"/>
</dbReference>
<dbReference type="NCBIfam" id="TIGR00180">
    <property type="entry name" value="parB_part"/>
    <property type="match status" value="1"/>
</dbReference>
<dbReference type="PANTHER" id="PTHR33375:SF8">
    <property type="entry name" value="NUCLEOID OCCLUSION PROTEIN"/>
    <property type="match status" value="1"/>
</dbReference>
<dbReference type="InterPro" id="IPR041468">
    <property type="entry name" value="HTH_ParB/Spo0J"/>
</dbReference>
<dbReference type="GO" id="GO:0005694">
    <property type="term" value="C:chromosome"/>
    <property type="evidence" value="ECO:0007669"/>
    <property type="project" value="TreeGrafter"/>
</dbReference>
<dbReference type="FunFam" id="3.90.1530.30:FF:000001">
    <property type="entry name" value="Chromosome partitioning protein ParB"/>
    <property type="match status" value="1"/>
</dbReference>
<protein>
    <submittedName>
        <fullName evidence="5">ParB/RepB/Spo0J family partition protein</fullName>
    </submittedName>
</protein>
<comment type="subcellular location">
    <subcellularLocation>
        <location evidence="1">Cytoplasm</location>
        <location evidence="1">Nucleoid</location>
    </subcellularLocation>
</comment>
<dbReference type="GO" id="GO:0003677">
    <property type="term" value="F:DNA binding"/>
    <property type="evidence" value="ECO:0007669"/>
    <property type="project" value="UniProtKB-KW"/>
</dbReference>
<comment type="caution">
    <text evidence="5">The sequence shown here is derived from an EMBL/GenBank/DDBJ whole genome shotgun (WGS) entry which is preliminary data.</text>
</comment>
<dbReference type="Proteomes" id="UP000472755">
    <property type="component" value="Unassembled WGS sequence"/>
</dbReference>
<dbReference type="Pfam" id="PF02195">
    <property type="entry name" value="ParB_N"/>
    <property type="match status" value="1"/>
</dbReference>
<dbReference type="SMART" id="SM00470">
    <property type="entry name" value="ParB"/>
    <property type="match status" value="1"/>
</dbReference>
<dbReference type="GO" id="GO:0007059">
    <property type="term" value="P:chromosome segregation"/>
    <property type="evidence" value="ECO:0007669"/>
    <property type="project" value="TreeGrafter"/>
</dbReference>
<dbReference type="CDD" id="cd16393">
    <property type="entry name" value="SPO0J_N"/>
    <property type="match status" value="1"/>
</dbReference>
<organism evidence="5 7">
    <name type="scientific">Ruthenibacterium lactatiformans</name>
    <dbReference type="NCBI Taxonomy" id="1550024"/>
    <lineage>
        <taxon>Bacteria</taxon>
        <taxon>Bacillati</taxon>
        <taxon>Bacillota</taxon>
        <taxon>Clostridia</taxon>
        <taxon>Eubacteriales</taxon>
        <taxon>Oscillospiraceae</taxon>
        <taxon>Ruthenibacterium</taxon>
    </lineage>
</organism>
<evidence type="ECO:0000313" key="8">
    <source>
        <dbReference type="Proteomes" id="UP000472755"/>
    </source>
</evidence>
<evidence type="ECO:0000259" key="4">
    <source>
        <dbReference type="SMART" id="SM00470"/>
    </source>
</evidence>
<dbReference type="GO" id="GO:0009295">
    <property type="term" value="C:nucleoid"/>
    <property type="evidence" value="ECO:0007669"/>
    <property type="project" value="UniProtKB-SubCell"/>
</dbReference>
<reference evidence="6 8" key="1">
    <citation type="journal article" date="2019" name="Nat. Med.">
        <title>A library of human gut bacterial isolates paired with longitudinal multiomics data enables mechanistic microbiome research.</title>
        <authorList>
            <person name="Poyet M."/>
            <person name="Groussin M."/>
            <person name="Gibbons S.M."/>
            <person name="Avila-Pacheco J."/>
            <person name="Jiang X."/>
            <person name="Kearney S.M."/>
            <person name="Perrotta A.R."/>
            <person name="Berdy B."/>
            <person name="Zhao S."/>
            <person name="Lieberman T.D."/>
            <person name="Swanson P.K."/>
            <person name="Smith M."/>
            <person name="Roesemann S."/>
            <person name="Alexander J.E."/>
            <person name="Rich S.A."/>
            <person name="Livny J."/>
            <person name="Vlamakis H."/>
            <person name="Clish C."/>
            <person name="Bullock K."/>
            <person name="Deik A."/>
            <person name="Scott J."/>
            <person name="Pierce K.A."/>
            <person name="Xavier R.J."/>
            <person name="Alm E.J."/>
        </authorList>
    </citation>
    <scope>NUCLEOTIDE SEQUENCE [LARGE SCALE GENOMIC DNA]</scope>
    <source>
        <strain evidence="6 8">BIOML-A4</strain>
    </source>
</reference>
<comment type="similarity">
    <text evidence="2">Belongs to the ParB family.</text>
</comment>
<gene>
    <name evidence="5" type="ORF">FYJ76_12940</name>
    <name evidence="6" type="ORF">GMD59_14475</name>
</gene>
<dbReference type="FunFam" id="1.10.10.2830:FF:000001">
    <property type="entry name" value="Chromosome partitioning protein ParB"/>
    <property type="match status" value="1"/>
</dbReference>
<dbReference type="PANTHER" id="PTHR33375">
    <property type="entry name" value="CHROMOSOME-PARTITIONING PROTEIN PARB-RELATED"/>
    <property type="match status" value="1"/>
</dbReference>
<dbReference type="Gene3D" id="3.90.1530.30">
    <property type="match status" value="1"/>
</dbReference>
<keyword evidence="3" id="KW-0238">DNA-binding</keyword>
<dbReference type="SUPFAM" id="SSF110849">
    <property type="entry name" value="ParB/Sulfiredoxin"/>
    <property type="match status" value="1"/>
</dbReference>
<dbReference type="EMBL" id="VUNJ01000015">
    <property type="protein sequence ID" value="MST92824.1"/>
    <property type="molecule type" value="Genomic_DNA"/>
</dbReference>
<dbReference type="InterPro" id="IPR004437">
    <property type="entry name" value="ParB/RepB/Spo0J"/>
</dbReference>
<evidence type="ECO:0000313" key="5">
    <source>
        <dbReference type="EMBL" id="MST92824.1"/>
    </source>
</evidence>
<evidence type="ECO:0000256" key="3">
    <source>
        <dbReference type="ARBA" id="ARBA00023125"/>
    </source>
</evidence>
<dbReference type="SUPFAM" id="SSF109709">
    <property type="entry name" value="KorB DNA-binding domain-like"/>
    <property type="match status" value="1"/>
</dbReference>
<dbReference type="RefSeq" id="WP_083833790.1">
    <property type="nucleotide sequence ID" value="NZ_DBFZBC010000031.1"/>
</dbReference>
<evidence type="ECO:0000256" key="1">
    <source>
        <dbReference type="ARBA" id="ARBA00004453"/>
    </source>
</evidence>
<name>A0A6I3R9H1_9FIRM</name>
<evidence type="ECO:0000313" key="6">
    <source>
        <dbReference type="EMBL" id="MTS28480.1"/>
    </source>
</evidence>
<dbReference type="Gene3D" id="1.10.10.2830">
    <property type="match status" value="1"/>
</dbReference>